<keyword evidence="8 10" id="KW-1133">Transmembrane helix</keyword>
<evidence type="ECO:0000313" key="11">
    <source>
        <dbReference type="EMBL" id="CZF77175.1"/>
    </source>
</evidence>
<reference evidence="12" key="1">
    <citation type="submission" date="2016-02" db="EMBL/GenBank/DDBJ databases">
        <authorList>
            <person name="Rodrigo-Torres Lidia"/>
            <person name="Arahal R.David."/>
        </authorList>
    </citation>
    <scope>NUCLEOTIDE SEQUENCE [LARGE SCALE GENOMIC DNA]</scope>
    <source>
        <strain evidence="12">CECT 8713</strain>
    </source>
</reference>
<dbReference type="EMBL" id="FIZY01000001">
    <property type="protein sequence ID" value="CZF77175.1"/>
    <property type="molecule type" value="Genomic_DNA"/>
</dbReference>
<dbReference type="AlphaFoldDB" id="A0A128EST8"/>
<feature type="transmembrane region" description="Helical" evidence="10">
    <location>
        <begin position="20"/>
        <end position="41"/>
    </location>
</feature>
<evidence type="ECO:0000256" key="3">
    <source>
        <dbReference type="ARBA" id="ARBA00008281"/>
    </source>
</evidence>
<dbReference type="Pfam" id="PF03748">
    <property type="entry name" value="FliL"/>
    <property type="match status" value="1"/>
</dbReference>
<organism evidence="11 12">
    <name type="scientific">Grimontia marina</name>
    <dbReference type="NCBI Taxonomy" id="646534"/>
    <lineage>
        <taxon>Bacteria</taxon>
        <taxon>Pseudomonadati</taxon>
        <taxon>Pseudomonadota</taxon>
        <taxon>Gammaproteobacteria</taxon>
        <taxon>Vibrionales</taxon>
        <taxon>Vibrionaceae</taxon>
        <taxon>Grimontia</taxon>
    </lineage>
</organism>
<evidence type="ECO:0000256" key="1">
    <source>
        <dbReference type="ARBA" id="ARBA00002254"/>
    </source>
</evidence>
<keyword evidence="7 10" id="KW-0283">Flagellar rotation</keyword>
<evidence type="ECO:0000256" key="4">
    <source>
        <dbReference type="ARBA" id="ARBA00022475"/>
    </source>
</evidence>
<name>A0A128EST8_9GAMM</name>
<dbReference type="InterPro" id="IPR005503">
    <property type="entry name" value="FliL"/>
</dbReference>
<comment type="subcellular location">
    <subcellularLocation>
        <location evidence="10">Cell inner membrane</location>
    </subcellularLocation>
    <subcellularLocation>
        <location evidence="2">Cell membrane</location>
        <topology evidence="2">Single-pass membrane protein</topology>
    </subcellularLocation>
</comment>
<evidence type="ECO:0000256" key="9">
    <source>
        <dbReference type="ARBA" id="ARBA00023136"/>
    </source>
</evidence>
<dbReference type="PANTHER" id="PTHR35091">
    <property type="entry name" value="FLAGELLAR PROTEIN FLIL"/>
    <property type="match status" value="1"/>
</dbReference>
<keyword evidence="4" id="KW-1003">Cell membrane</keyword>
<dbReference type="GO" id="GO:0071978">
    <property type="term" value="P:bacterial-type flagellum-dependent swarming motility"/>
    <property type="evidence" value="ECO:0007669"/>
    <property type="project" value="TreeGrafter"/>
</dbReference>
<sequence>MADEDIEAGDGGGGGGKKKLIIIIVAAVLLLGGGAGAFFFLMGGESAPQEEDIVIEEPEPVNLQAIYVSLPQPFVFNVTGDMQQRLVQVNVQLMVRGDQNEIMAKQNLPLVEHSLLTTFGAATVEQLRTPQGQMEVRKQAVDTVQAAMEKVTGKTVVERVLFTGFVMQ</sequence>
<gene>
    <name evidence="11" type="ORF">GMA8713_00053</name>
</gene>
<dbReference type="GO" id="GO:0009425">
    <property type="term" value="C:bacterial-type flagellum basal body"/>
    <property type="evidence" value="ECO:0007669"/>
    <property type="project" value="InterPro"/>
</dbReference>
<keyword evidence="11" id="KW-0282">Flagellum</keyword>
<dbReference type="Proteomes" id="UP000073601">
    <property type="component" value="Unassembled WGS sequence"/>
</dbReference>
<dbReference type="NCBIfam" id="NF004285">
    <property type="entry name" value="PRK05696.1"/>
    <property type="match status" value="1"/>
</dbReference>
<dbReference type="GO" id="GO:0005886">
    <property type="term" value="C:plasma membrane"/>
    <property type="evidence" value="ECO:0007669"/>
    <property type="project" value="UniProtKB-SubCell"/>
</dbReference>
<dbReference type="RefSeq" id="WP_062704595.1">
    <property type="nucleotide sequence ID" value="NZ_CAWRCI010000001.1"/>
</dbReference>
<evidence type="ECO:0000256" key="7">
    <source>
        <dbReference type="ARBA" id="ARBA00022779"/>
    </source>
</evidence>
<keyword evidence="6 10" id="KW-0812">Transmembrane</keyword>
<accession>A0A128EST8</accession>
<evidence type="ECO:0000256" key="8">
    <source>
        <dbReference type="ARBA" id="ARBA00022989"/>
    </source>
</evidence>
<comment type="function">
    <text evidence="1 10">Controls the rotational direction of flagella during chemotaxis.</text>
</comment>
<keyword evidence="12" id="KW-1185">Reference proteome</keyword>
<dbReference type="PANTHER" id="PTHR35091:SF2">
    <property type="entry name" value="FLAGELLAR PROTEIN FLIL"/>
    <property type="match status" value="1"/>
</dbReference>
<keyword evidence="9 10" id="KW-0472">Membrane</keyword>
<evidence type="ECO:0000256" key="10">
    <source>
        <dbReference type="RuleBase" id="RU364125"/>
    </source>
</evidence>
<protein>
    <recommendedName>
        <fullName evidence="10">Flagellar protein FliL</fullName>
    </recommendedName>
</protein>
<dbReference type="GO" id="GO:0006935">
    <property type="term" value="P:chemotaxis"/>
    <property type="evidence" value="ECO:0007669"/>
    <property type="project" value="UniProtKB-KW"/>
</dbReference>
<evidence type="ECO:0000256" key="2">
    <source>
        <dbReference type="ARBA" id="ARBA00004162"/>
    </source>
</evidence>
<proteinExistence type="inferred from homology"/>
<keyword evidence="11" id="KW-0969">Cilium</keyword>
<comment type="similarity">
    <text evidence="3 10">Belongs to the FliL family.</text>
</comment>
<evidence type="ECO:0000256" key="5">
    <source>
        <dbReference type="ARBA" id="ARBA00022500"/>
    </source>
</evidence>
<evidence type="ECO:0000313" key="12">
    <source>
        <dbReference type="Proteomes" id="UP000073601"/>
    </source>
</evidence>
<keyword evidence="5 10" id="KW-0145">Chemotaxis</keyword>
<keyword evidence="10" id="KW-0997">Cell inner membrane</keyword>
<dbReference type="OrthoDB" id="5829285at2"/>
<keyword evidence="11" id="KW-0966">Cell projection</keyword>
<evidence type="ECO:0000256" key="6">
    <source>
        <dbReference type="ARBA" id="ARBA00022692"/>
    </source>
</evidence>